<evidence type="ECO:0000313" key="5">
    <source>
        <dbReference type="Proteomes" id="UP001589532"/>
    </source>
</evidence>
<name>A0ABV5SJX9_9ACTN</name>
<sequence length="92" mass="10000">MEQLAVLAEEAGVTLVELAIAFTIRHPGVTSAIIGPRTMEHLEGQLTAAEVRLSDDVLDRIDEIVPPGVTINPADRGWQPPQLADANLRRRP</sequence>
<dbReference type="Pfam" id="PF00248">
    <property type="entry name" value="Aldo_ket_red"/>
    <property type="match status" value="1"/>
</dbReference>
<dbReference type="PANTHER" id="PTHR43364:SF4">
    <property type="entry name" value="NAD(P)-LINKED OXIDOREDUCTASE SUPERFAMILY PROTEIN"/>
    <property type="match status" value="1"/>
</dbReference>
<evidence type="ECO:0000256" key="2">
    <source>
        <dbReference type="SAM" id="MobiDB-lite"/>
    </source>
</evidence>
<dbReference type="EMBL" id="JBHMBW010000112">
    <property type="protein sequence ID" value="MFB9632000.1"/>
    <property type="molecule type" value="Genomic_DNA"/>
</dbReference>
<feature type="region of interest" description="Disordered" evidence="2">
    <location>
        <begin position="71"/>
        <end position="92"/>
    </location>
</feature>
<dbReference type="PANTHER" id="PTHR43364">
    <property type="entry name" value="NADH-SPECIFIC METHYLGLYOXAL REDUCTASE-RELATED"/>
    <property type="match status" value="1"/>
</dbReference>
<gene>
    <name evidence="4" type="ORF">ACFFSA_53840</name>
</gene>
<keyword evidence="1" id="KW-0560">Oxidoreductase</keyword>
<dbReference type="RefSeq" id="WP_378521146.1">
    <property type="nucleotide sequence ID" value="NZ_BAAAXV010000012.1"/>
</dbReference>
<protein>
    <submittedName>
        <fullName evidence="4">Aldo/keto reductase</fullName>
    </submittedName>
</protein>
<evidence type="ECO:0000256" key="1">
    <source>
        <dbReference type="ARBA" id="ARBA00023002"/>
    </source>
</evidence>
<dbReference type="InterPro" id="IPR023210">
    <property type="entry name" value="NADP_OxRdtase_dom"/>
</dbReference>
<evidence type="ECO:0000259" key="3">
    <source>
        <dbReference type="Pfam" id="PF00248"/>
    </source>
</evidence>
<dbReference type="InterPro" id="IPR050523">
    <property type="entry name" value="AKR_Detox_Biosynth"/>
</dbReference>
<dbReference type="Proteomes" id="UP001589532">
    <property type="component" value="Unassembled WGS sequence"/>
</dbReference>
<feature type="domain" description="NADP-dependent oxidoreductase" evidence="3">
    <location>
        <begin position="2"/>
        <end position="65"/>
    </location>
</feature>
<evidence type="ECO:0000313" key="4">
    <source>
        <dbReference type="EMBL" id="MFB9632000.1"/>
    </source>
</evidence>
<reference evidence="4 5" key="1">
    <citation type="submission" date="2024-09" db="EMBL/GenBank/DDBJ databases">
        <authorList>
            <person name="Sun Q."/>
            <person name="Mori K."/>
        </authorList>
    </citation>
    <scope>NUCLEOTIDE SEQUENCE [LARGE SCALE GENOMIC DNA]</scope>
    <source>
        <strain evidence="4 5">JCM 3143</strain>
    </source>
</reference>
<organism evidence="4 5">
    <name type="scientific">Nonomuraea helvata</name>
    <dbReference type="NCBI Taxonomy" id="37484"/>
    <lineage>
        <taxon>Bacteria</taxon>
        <taxon>Bacillati</taxon>
        <taxon>Actinomycetota</taxon>
        <taxon>Actinomycetes</taxon>
        <taxon>Streptosporangiales</taxon>
        <taxon>Streptosporangiaceae</taxon>
        <taxon>Nonomuraea</taxon>
    </lineage>
</organism>
<comment type="caution">
    <text evidence="4">The sequence shown here is derived from an EMBL/GenBank/DDBJ whole genome shotgun (WGS) entry which is preliminary data.</text>
</comment>
<accession>A0ABV5SJX9</accession>
<dbReference type="Gene3D" id="3.20.20.100">
    <property type="entry name" value="NADP-dependent oxidoreductase domain"/>
    <property type="match status" value="1"/>
</dbReference>
<proteinExistence type="predicted"/>
<dbReference type="InterPro" id="IPR036812">
    <property type="entry name" value="NAD(P)_OxRdtase_dom_sf"/>
</dbReference>
<keyword evidence="5" id="KW-1185">Reference proteome</keyword>
<dbReference type="SUPFAM" id="SSF51430">
    <property type="entry name" value="NAD(P)-linked oxidoreductase"/>
    <property type="match status" value="1"/>
</dbReference>